<evidence type="ECO:0000256" key="9">
    <source>
        <dbReference type="ARBA" id="ARBA00023102"/>
    </source>
</evidence>
<dbReference type="Pfam" id="PF00763">
    <property type="entry name" value="THF_DHG_CYH"/>
    <property type="match status" value="1"/>
</dbReference>
<sequence>MLELRGKAVAEAHKKILLEKLGALKENNTILSMAIILVGDDKAAAMYAKFMEKTALQIGFGCRRITLPTTATQEEVIGVVQSLNEDPSIHGILPLMPMPSHIHTDAIIDTLAPKKDIDGLTTYNIGRMTCGKPSLVPCTAKACMAILAHYNISVAGKKVVVVGRSQVIGKPVALMVLAQHGTVTICHSRTADLPGTVKDADIVIAAAGKAHMITSDMVKTGAVIIDVGINDLDGTTVGDVDYTNVSKVASAITPVPGGVGSVTTTMMLESVYEAYQLQKAGDIHA</sequence>
<evidence type="ECO:0000256" key="8">
    <source>
        <dbReference type="ARBA" id="ARBA00023002"/>
    </source>
</evidence>
<accession>A0A096BWU6</accession>
<name>A0A096BWU6_9FIRM</name>
<keyword evidence="3 12" id="KW-0554">One-carbon metabolism</keyword>
<dbReference type="PRINTS" id="PR00085">
    <property type="entry name" value="THFDHDRGNASE"/>
</dbReference>
<dbReference type="EC" id="3.5.4.9" evidence="12"/>
<dbReference type="InterPro" id="IPR020630">
    <property type="entry name" value="THF_DH/CycHdrlase_cat_dom"/>
</dbReference>
<dbReference type="GO" id="GO:0000105">
    <property type="term" value="P:L-histidine biosynthetic process"/>
    <property type="evidence" value="ECO:0007669"/>
    <property type="project" value="UniProtKB-KW"/>
</dbReference>
<dbReference type="GO" id="GO:0006164">
    <property type="term" value="P:purine nucleotide biosynthetic process"/>
    <property type="evidence" value="ECO:0007669"/>
    <property type="project" value="UniProtKB-KW"/>
</dbReference>
<dbReference type="SUPFAM" id="SSF53223">
    <property type="entry name" value="Aminoacid dehydrogenase-like, N-terminal domain"/>
    <property type="match status" value="1"/>
</dbReference>
<evidence type="ECO:0000259" key="14">
    <source>
        <dbReference type="Pfam" id="PF02882"/>
    </source>
</evidence>
<keyword evidence="11 12" id="KW-0511">Multifunctional enzyme</keyword>
<keyword evidence="7 12" id="KW-0521">NADP</keyword>
<dbReference type="FunFam" id="3.40.50.720:FF:000094">
    <property type="entry name" value="Bifunctional protein FolD"/>
    <property type="match status" value="1"/>
</dbReference>
<dbReference type="Gene3D" id="3.40.50.10860">
    <property type="entry name" value="Leucine Dehydrogenase, chain A, domain 1"/>
    <property type="match status" value="1"/>
</dbReference>
<keyword evidence="6 12" id="KW-0378">Hydrolase</keyword>
<evidence type="ECO:0000256" key="5">
    <source>
        <dbReference type="ARBA" id="ARBA00022755"/>
    </source>
</evidence>
<dbReference type="CDD" id="cd01080">
    <property type="entry name" value="NAD_bind_m-THF_DH_Cyclohyd"/>
    <property type="match status" value="1"/>
</dbReference>
<comment type="pathway">
    <text evidence="1 12">One-carbon metabolism; tetrahydrofolate interconversion.</text>
</comment>
<gene>
    <name evidence="12" type="primary">folD</name>
    <name evidence="15" type="ORF">HMPREF0872_05875</name>
</gene>
<dbReference type="PANTHER" id="PTHR48099:SF5">
    <property type="entry name" value="C-1-TETRAHYDROFOLATE SYNTHASE, CYTOPLASMIC"/>
    <property type="match status" value="1"/>
</dbReference>
<evidence type="ECO:0000256" key="10">
    <source>
        <dbReference type="ARBA" id="ARBA00023167"/>
    </source>
</evidence>
<dbReference type="GO" id="GO:0009086">
    <property type="term" value="P:methionine biosynthetic process"/>
    <property type="evidence" value="ECO:0007669"/>
    <property type="project" value="UniProtKB-KW"/>
</dbReference>
<feature type="binding site" evidence="12">
    <location>
        <position position="229"/>
    </location>
    <ligand>
        <name>NADP(+)</name>
        <dbReference type="ChEBI" id="CHEBI:58349"/>
    </ligand>
</feature>
<dbReference type="InterPro" id="IPR000672">
    <property type="entry name" value="THF_DH/CycHdrlase"/>
</dbReference>
<comment type="subunit">
    <text evidence="2 12">Homodimer.</text>
</comment>
<comment type="catalytic activity">
    <reaction evidence="12">
        <text>(6R)-5,10-methenyltetrahydrofolate + H2O = (6R)-10-formyltetrahydrofolate + H(+)</text>
        <dbReference type="Rhea" id="RHEA:23700"/>
        <dbReference type="ChEBI" id="CHEBI:15377"/>
        <dbReference type="ChEBI" id="CHEBI:15378"/>
        <dbReference type="ChEBI" id="CHEBI:57455"/>
        <dbReference type="ChEBI" id="CHEBI:195366"/>
        <dbReference type="EC" id="3.5.4.9"/>
    </reaction>
</comment>
<comment type="function">
    <text evidence="12">Catalyzes the oxidation of 5,10-methylenetetrahydrofolate to 5,10-methenyltetrahydrofolate and then the hydrolysis of 5,10-methenyltetrahydrofolate to 10-formyltetrahydrofolate.</text>
</comment>
<dbReference type="eggNOG" id="COG0190">
    <property type="taxonomic scope" value="Bacteria"/>
</dbReference>
<dbReference type="UniPathway" id="UPA00193"/>
<comment type="caution">
    <text evidence="15">The sequence shown here is derived from an EMBL/GenBank/DDBJ whole genome shotgun (WGS) entry which is preliminary data.</text>
</comment>
<keyword evidence="9 12" id="KW-0368">Histidine biosynthesis</keyword>
<keyword evidence="16" id="KW-1185">Reference proteome</keyword>
<dbReference type="GO" id="GO:0005829">
    <property type="term" value="C:cytosol"/>
    <property type="evidence" value="ECO:0007669"/>
    <property type="project" value="TreeGrafter"/>
</dbReference>
<dbReference type="GO" id="GO:0004477">
    <property type="term" value="F:methenyltetrahydrofolate cyclohydrolase activity"/>
    <property type="evidence" value="ECO:0007669"/>
    <property type="project" value="UniProtKB-UniRule"/>
</dbReference>
<keyword evidence="4 12" id="KW-0028">Amino-acid biosynthesis</keyword>
<evidence type="ECO:0000256" key="1">
    <source>
        <dbReference type="ARBA" id="ARBA00004777"/>
    </source>
</evidence>
<evidence type="ECO:0000256" key="7">
    <source>
        <dbReference type="ARBA" id="ARBA00022857"/>
    </source>
</evidence>
<keyword evidence="10 12" id="KW-0486">Methionine biosynthesis</keyword>
<dbReference type="EC" id="1.5.1.5" evidence="12"/>
<dbReference type="InterPro" id="IPR020631">
    <property type="entry name" value="THF_DH/CycHdrlase_NAD-bd_dom"/>
</dbReference>
<feature type="domain" description="Tetrahydrofolate dehydrogenase/cyclohydrolase catalytic" evidence="13">
    <location>
        <begin position="4"/>
        <end position="118"/>
    </location>
</feature>
<evidence type="ECO:0000256" key="4">
    <source>
        <dbReference type="ARBA" id="ARBA00022605"/>
    </source>
</evidence>
<comment type="catalytic activity">
    <reaction evidence="12">
        <text>(6R)-5,10-methylene-5,6,7,8-tetrahydrofolate + NADP(+) = (6R)-5,10-methenyltetrahydrofolate + NADPH</text>
        <dbReference type="Rhea" id="RHEA:22812"/>
        <dbReference type="ChEBI" id="CHEBI:15636"/>
        <dbReference type="ChEBI" id="CHEBI:57455"/>
        <dbReference type="ChEBI" id="CHEBI:57783"/>
        <dbReference type="ChEBI" id="CHEBI:58349"/>
        <dbReference type="EC" id="1.5.1.5"/>
    </reaction>
</comment>
<comment type="similarity">
    <text evidence="12">Belongs to the tetrahydrofolate dehydrogenase/cyclohydrolase family.</text>
</comment>
<evidence type="ECO:0000256" key="2">
    <source>
        <dbReference type="ARBA" id="ARBA00011738"/>
    </source>
</evidence>
<dbReference type="Proteomes" id="UP000029628">
    <property type="component" value="Unassembled WGS sequence"/>
</dbReference>
<dbReference type="Gene3D" id="3.40.50.720">
    <property type="entry name" value="NAD(P)-binding Rossmann-like Domain"/>
    <property type="match status" value="1"/>
</dbReference>
<dbReference type="HAMAP" id="MF_01576">
    <property type="entry name" value="THF_DHG_CYH"/>
    <property type="match status" value="1"/>
</dbReference>
<evidence type="ECO:0000259" key="13">
    <source>
        <dbReference type="Pfam" id="PF00763"/>
    </source>
</evidence>
<protein>
    <recommendedName>
        <fullName evidence="12">Bifunctional protein FolD</fullName>
    </recommendedName>
    <domain>
        <recommendedName>
            <fullName evidence="12">Methylenetetrahydrofolate dehydrogenase</fullName>
            <ecNumber evidence="12">1.5.1.5</ecNumber>
        </recommendedName>
    </domain>
    <domain>
        <recommendedName>
            <fullName evidence="12">Methenyltetrahydrofolate cyclohydrolase</fullName>
            <ecNumber evidence="12">3.5.4.9</ecNumber>
        </recommendedName>
    </domain>
</protein>
<dbReference type="InterPro" id="IPR046346">
    <property type="entry name" value="Aminoacid_DH-like_N_sf"/>
</dbReference>
<dbReference type="GO" id="GO:0035999">
    <property type="term" value="P:tetrahydrofolate interconversion"/>
    <property type="evidence" value="ECO:0007669"/>
    <property type="project" value="UniProtKB-UniRule"/>
</dbReference>
<dbReference type="SUPFAM" id="SSF51735">
    <property type="entry name" value="NAD(P)-binding Rossmann-fold domains"/>
    <property type="match status" value="1"/>
</dbReference>
<reference evidence="15 16" key="1">
    <citation type="submission" date="2014-07" db="EMBL/GenBank/DDBJ databases">
        <authorList>
            <person name="McCorrison J."/>
            <person name="Sanka R."/>
            <person name="Torralba M."/>
            <person name="Gillis M."/>
            <person name="Haft D.H."/>
            <person name="Methe B."/>
            <person name="Sutton G."/>
            <person name="Nelson K.E."/>
        </authorList>
    </citation>
    <scope>NUCLEOTIDE SEQUENCE [LARGE SCALE GENOMIC DNA]</scope>
    <source>
        <strain evidence="15 16">DNF00314</strain>
    </source>
</reference>
<dbReference type="RefSeq" id="WP_038152694.1">
    <property type="nucleotide sequence ID" value="NZ_JRNT01000016.1"/>
</dbReference>
<feature type="domain" description="Tetrahydrofolate dehydrogenase/cyclohydrolase NAD(P)-binding" evidence="14">
    <location>
        <begin position="137"/>
        <end position="278"/>
    </location>
</feature>
<evidence type="ECO:0000256" key="6">
    <source>
        <dbReference type="ARBA" id="ARBA00022801"/>
    </source>
</evidence>
<dbReference type="EMBL" id="JRNT01000016">
    <property type="protein sequence ID" value="KGF47202.1"/>
    <property type="molecule type" value="Genomic_DNA"/>
</dbReference>
<dbReference type="FunFam" id="3.40.50.10860:FF:000005">
    <property type="entry name" value="C-1-tetrahydrofolate synthase, cytoplasmic, putative"/>
    <property type="match status" value="1"/>
</dbReference>
<dbReference type="Pfam" id="PF02882">
    <property type="entry name" value="THF_DHG_CYH_C"/>
    <property type="match status" value="1"/>
</dbReference>
<evidence type="ECO:0000313" key="15">
    <source>
        <dbReference type="EMBL" id="KGF47202.1"/>
    </source>
</evidence>
<organism evidence="15 16">
    <name type="scientific">Veillonella montpellierensis DNF00314</name>
    <dbReference type="NCBI Taxonomy" id="1401067"/>
    <lineage>
        <taxon>Bacteria</taxon>
        <taxon>Bacillati</taxon>
        <taxon>Bacillota</taxon>
        <taxon>Negativicutes</taxon>
        <taxon>Veillonellales</taxon>
        <taxon>Veillonellaceae</taxon>
        <taxon>Veillonella</taxon>
    </lineage>
</organism>
<evidence type="ECO:0000256" key="11">
    <source>
        <dbReference type="ARBA" id="ARBA00023268"/>
    </source>
</evidence>
<keyword evidence="5 12" id="KW-0658">Purine biosynthesis</keyword>
<proteinExistence type="inferred from homology"/>
<evidence type="ECO:0000313" key="16">
    <source>
        <dbReference type="Proteomes" id="UP000029628"/>
    </source>
</evidence>
<feature type="binding site" evidence="12">
    <location>
        <begin position="163"/>
        <end position="165"/>
    </location>
    <ligand>
        <name>NADP(+)</name>
        <dbReference type="ChEBI" id="CHEBI:58349"/>
    </ligand>
</feature>
<dbReference type="InterPro" id="IPR036291">
    <property type="entry name" value="NAD(P)-bd_dom_sf"/>
</dbReference>
<dbReference type="PANTHER" id="PTHR48099">
    <property type="entry name" value="C-1-TETRAHYDROFOLATE SYNTHASE, CYTOPLASMIC-RELATED"/>
    <property type="match status" value="1"/>
</dbReference>
<dbReference type="AlphaFoldDB" id="A0A096BWU6"/>
<keyword evidence="8 12" id="KW-0560">Oxidoreductase</keyword>
<evidence type="ECO:0000256" key="3">
    <source>
        <dbReference type="ARBA" id="ARBA00022563"/>
    </source>
</evidence>
<dbReference type="GO" id="GO:0004488">
    <property type="term" value="F:methylenetetrahydrofolate dehydrogenase (NADP+) activity"/>
    <property type="evidence" value="ECO:0007669"/>
    <property type="project" value="UniProtKB-UniRule"/>
</dbReference>
<evidence type="ECO:0000256" key="12">
    <source>
        <dbReference type="HAMAP-Rule" id="MF_01576"/>
    </source>
</evidence>
<comment type="caution">
    <text evidence="12">Lacks conserved residue(s) required for the propagation of feature annotation.</text>
</comment>